<sequence>MYKSIRNKCYNVTNPYKACKIKCFRRNRKCNIGVTMLHSLVTL</sequence>
<name>A0A8S5NNL6_9CAUD</name>
<reference evidence="1" key="1">
    <citation type="journal article" date="2021" name="Proc. Natl. Acad. Sci. U.S.A.">
        <title>A Catalog of Tens of Thousands of Viruses from Human Metagenomes Reveals Hidden Associations with Chronic Diseases.</title>
        <authorList>
            <person name="Tisza M.J."/>
            <person name="Buck C.B."/>
        </authorList>
    </citation>
    <scope>NUCLEOTIDE SEQUENCE</scope>
    <source>
        <strain evidence="1">CtGMq5</strain>
    </source>
</reference>
<protein>
    <submittedName>
        <fullName evidence="1">Uncharacterized protein</fullName>
    </submittedName>
</protein>
<proteinExistence type="predicted"/>
<dbReference type="EMBL" id="BK015206">
    <property type="protein sequence ID" value="DAD95956.1"/>
    <property type="molecule type" value="Genomic_DNA"/>
</dbReference>
<organism evidence="1">
    <name type="scientific">Siphoviridae sp. ctGMq5</name>
    <dbReference type="NCBI Taxonomy" id="2826220"/>
    <lineage>
        <taxon>Viruses</taxon>
        <taxon>Duplodnaviria</taxon>
        <taxon>Heunggongvirae</taxon>
        <taxon>Uroviricota</taxon>
        <taxon>Caudoviricetes</taxon>
    </lineage>
</organism>
<evidence type="ECO:0000313" key="1">
    <source>
        <dbReference type="EMBL" id="DAD95956.1"/>
    </source>
</evidence>
<accession>A0A8S5NNL6</accession>